<feature type="transmembrane region" description="Helical" evidence="2">
    <location>
        <begin position="403"/>
        <end position="424"/>
    </location>
</feature>
<feature type="transmembrane region" description="Helical" evidence="2">
    <location>
        <begin position="45"/>
        <end position="71"/>
    </location>
</feature>
<keyword evidence="2" id="KW-0472">Membrane</keyword>
<feature type="transmembrane region" description="Helical" evidence="2">
    <location>
        <begin position="239"/>
        <end position="261"/>
    </location>
</feature>
<feature type="transmembrane region" description="Helical" evidence="2">
    <location>
        <begin position="322"/>
        <end position="339"/>
    </location>
</feature>
<gene>
    <name evidence="4" type="ORF">BDN70DRAFT_813978</name>
</gene>
<evidence type="ECO:0000256" key="2">
    <source>
        <dbReference type="SAM" id="Phobius"/>
    </source>
</evidence>
<name>A0A9P6CWT7_9AGAR</name>
<reference evidence="4" key="1">
    <citation type="submission" date="2020-11" db="EMBL/GenBank/DDBJ databases">
        <authorList>
            <consortium name="DOE Joint Genome Institute"/>
            <person name="Ahrendt S."/>
            <person name="Riley R."/>
            <person name="Andreopoulos W."/>
            <person name="Labutti K."/>
            <person name="Pangilinan J."/>
            <person name="Ruiz-Duenas F.J."/>
            <person name="Barrasa J.M."/>
            <person name="Sanchez-Garcia M."/>
            <person name="Camarero S."/>
            <person name="Miyauchi S."/>
            <person name="Serrano A."/>
            <person name="Linde D."/>
            <person name="Babiker R."/>
            <person name="Drula E."/>
            <person name="Ayuso-Fernandez I."/>
            <person name="Pacheco R."/>
            <person name="Padilla G."/>
            <person name="Ferreira P."/>
            <person name="Barriuso J."/>
            <person name="Kellner H."/>
            <person name="Castanera R."/>
            <person name="Alfaro M."/>
            <person name="Ramirez L."/>
            <person name="Pisabarro A.G."/>
            <person name="Kuo A."/>
            <person name="Tritt A."/>
            <person name="Lipzen A."/>
            <person name="He G."/>
            <person name="Yan M."/>
            <person name="Ng V."/>
            <person name="Cullen D."/>
            <person name="Martin F."/>
            <person name="Rosso M.-N."/>
            <person name="Henrissat B."/>
            <person name="Hibbett D."/>
            <person name="Martinez A.T."/>
            <person name="Grigoriev I.V."/>
        </authorList>
    </citation>
    <scope>NUCLEOTIDE SEQUENCE</scope>
    <source>
        <strain evidence="4">CIRM-BRFM 674</strain>
    </source>
</reference>
<keyword evidence="2" id="KW-0812">Transmembrane</keyword>
<dbReference type="EMBL" id="MU155328">
    <property type="protein sequence ID" value="KAF9475554.1"/>
    <property type="molecule type" value="Genomic_DNA"/>
</dbReference>
<evidence type="ECO:0000313" key="5">
    <source>
        <dbReference type="Proteomes" id="UP000807469"/>
    </source>
</evidence>
<dbReference type="PANTHER" id="PTHR34814">
    <property type="entry name" value="NITROSOGUANIDINE RESISTANCE PROTEIN SNG1"/>
    <property type="match status" value="1"/>
</dbReference>
<dbReference type="InterPro" id="IPR022703">
    <property type="entry name" value="DUF3533"/>
</dbReference>
<dbReference type="GO" id="GO:0016020">
    <property type="term" value="C:membrane"/>
    <property type="evidence" value="ECO:0007669"/>
    <property type="project" value="TreeGrafter"/>
</dbReference>
<feature type="domain" description="DUF3533" evidence="3">
    <location>
        <begin position="55"/>
        <end position="418"/>
    </location>
</feature>
<accession>A0A9P6CWT7</accession>
<dbReference type="OrthoDB" id="2140105at2759"/>
<feature type="transmembrane region" description="Helical" evidence="2">
    <location>
        <begin position="291"/>
        <end position="310"/>
    </location>
</feature>
<evidence type="ECO:0000313" key="4">
    <source>
        <dbReference type="EMBL" id="KAF9475554.1"/>
    </source>
</evidence>
<keyword evidence="2" id="KW-1133">Transmembrane helix</keyword>
<dbReference type="InterPro" id="IPR053001">
    <property type="entry name" value="MNNG_permease-like"/>
</dbReference>
<dbReference type="Proteomes" id="UP000807469">
    <property type="component" value="Unassembled WGS sequence"/>
</dbReference>
<dbReference type="AlphaFoldDB" id="A0A9P6CWT7"/>
<sequence length="447" mass="49173">MRQASRDDADAVTLPATPPSSKAHRGPFSYHFLGKEKEIVEARRIFVTILFQRTMLVVVSILLVFSVYWAAVQRLPARSLQGWIVDFDGEDVGQFVANALKATTSFGPTITWNVRDAAAEFPNGPDDLLQAVLNEACWVAVAINPGVSKSLNESLAGSGSSYNSSNAIAAYSLEGRNENAFRAVLRPTVTTALDSITHSYAVKRVSSLLTSNAPITNISPDILTRPVYFTFQNLRPFDVGVATAVTFIGLIYLLILSFIVVNSGIMARATSGLDDKLTTASLIRVRVISPLICYLPLTLAYSLLTLAFGFPFDRYFGRGGFMAFWMLSWFGMAAAGLALESMTTLLTGKYIQIFMVLWIIGNVAVCLWPIDALPVLYRYGYVSPFYNISRGVRAIAFGTKNDLGLNFGVLSVWIVISCISLPLVQWYRRREQVRAAEKRVVLPKSSV</sequence>
<protein>
    <recommendedName>
        <fullName evidence="3">DUF3533 domain-containing protein</fullName>
    </recommendedName>
</protein>
<evidence type="ECO:0000256" key="1">
    <source>
        <dbReference type="SAM" id="MobiDB-lite"/>
    </source>
</evidence>
<dbReference type="PANTHER" id="PTHR34814:SF1">
    <property type="entry name" value="NITROSOGUANIDINE RESISTANCE PROTEIN SNG1"/>
    <property type="match status" value="1"/>
</dbReference>
<dbReference type="Pfam" id="PF12051">
    <property type="entry name" value="DUF3533"/>
    <property type="match status" value="1"/>
</dbReference>
<organism evidence="4 5">
    <name type="scientific">Pholiota conissans</name>
    <dbReference type="NCBI Taxonomy" id="109636"/>
    <lineage>
        <taxon>Eukaryota</taxon>
        <taxon>Fungi</taxon>
        <taxon>Dikarya</taxon>
        <taxon>Basidiomycota</taxon>
        <taxon>Agaricomycotina</taxon>
        <taxon>Agaricomycetes</taxon>
        <taxon>Agaricomycetidae</taxon>
        <taxon>Agaricales</taxon>
        <taxon>Agaricineae</taxon>
        <taxon>Strophariaceae</taxon>
        <taxon>Pholiota</taxon>
    </lineage>
</organism>
<keyword evidence="5" id="KW-1185">Reference proteome</keyword>
<feature type="transmembrane region" description="Helical" evidence="2">
    <location>
        <begin position="351"/>
        <end position="370"/>
    </location>
</feature>
<evidence type="ECO:0000259" key="3">
    <source>
        <dbReference type="Pfam" id="PF12051"/>
    </source>
</evidence>
<feature type="region of interest" description="Disordered" evidence="1">
    <location>
        <begin position="1"/>
        <end position="24"/>
    </location>
</feature>
<proteinExistence type="predicted"/>
<comment type="caution">
    <text evidence="4">The sequence shown here is derived from an EMBL/GenBank/DDBJ whole genome shotgun (WGS) entry which is preliminary data.</text>
</comment>